<dbReference type="Pfam" id="PF04012">
    <property type="entry name" value="PspA_IM30"/>
    <property type="match status" value="1"/>
</dbReference>
<reference evidence="3 4" key="1">
    <citation type="submission" date="2019-05" db="EMBL/GenBank/DDBJ databases">
        <authorList>
            <consortium name="Pathogen Informatics"/>
        </authorList>
    </citation>
    <scope>NUCLEOTIDE SEQUENCE [LARGE SCALE GENOMIC DNA]</scope>
    <source>
        <strain evidence="3 4">NCTC11429</strain>
    </source>
</reference>
<evidence type="ECO:0000256" key="2">
    <source>
        <dbReference type="SAM" id="Coils"/>
    </source>
</evidence>
<dbReference type="KEGG" id="stha:NCTC11429_01086"/>
<evidence type="ECO:0000313" key="4">
    <source>
        <dbReference type="Proteomes" id="UP000308196"/>
    </source>
</evidence>
<dbReference type="STRING" id="1123265.GCA_000686625_04003"/>
<dbReference type="PANTHER" id="PTHR31088">
    <property type="entry name" value="MEMBRANE-ASSOCIATED PROTEIN VIPP1, CHLOROPLASTIC"/>
    <property type="match status" value="1"/>
</dbReference>
<proteinExistence type="inferred from homology"/>
<accession>A0A4U9UHI4</accession>
<dbReference type="GeneID" id="78461863"/>
<feature type="coiled-coil region" evidence="2">
    <location>
        <begin position="96"/>
        <end position="151"/>
    </location>
</feature>
<dbReference type="InterPro" id="IPR007157">
    <property type="entry name" value="PspA_VIPP1"/>
</dbReference>
<evidence type="ECO:0000313" key="3">
    <source>
        <dbReference type="EMBL" id="VTR32905.1"/>
    </source>
</evidence>
<gene>
    <name evidence="3" type="ORF">NCTC11429_01086</name>
</gene>
<feature type="coiled-coil region" evidence="2">
    <location>
        <begin position="26"/>
        <end position="53"/>
    </location>
</feature>
<dbReference type="RefSeq" id="WP_028070676.1">
    <property type="nucleotide sequence ID" value="NZ_JBPFQZ010000011.1"/>
</dbReference>
<evidence type="ECO:0000256" key="1">
    <source>
        <dbReference type="ARBA" id="ARBA00043985"/>
    </source>
</evidence>
<dbReference type="PANTHER" id="PTHR31088:SF6">
    <property type="entry name" value="PHAGE SHOCK PROTEIN A"/>
    <property type="match status" value="1"/>
</dbReference>
<dbReference type="AlphaFoldDB" id="A0A4U9UHI4"/>
<dbReference type="EMBL" id="LR590484">
    <property type="protein sequence ID" value="VTR32905.1"/>
    <property type="molecule type" value="Genomic_DNA"/>
</dbReference>
<comment type="similarity">
    <text evidence="1">Belongs to the PspA/Vipp/IM30 family.</text>
</comment>
<keyword evidence="2" id="KW-0175">Coiled coil</keyword>
<name>A0A4U9UHI4_9SPHI</name>
<protein>
    <submittedName>
        <fullName evidence="3">Phage shock protein A homolog</fullName>
    </submittedName>
</protein>
<dbReference type="Proteomes" id="UP000308196">
    <property type="component" value="Chromosome"/>
</dbReference>
<sequence>MNIFKRIFRIGQAEIHAVVDKMEDPIKMTEQGIREMKEDLEQSLEAYAKVKALAIRTQNNGEKKKEEANAFEDKAILLLKKAQNAELTADKAEGLAKEALLLKKQLLIEAAELEKQAAIHQRSAEELHKNVDILKFNITKWENELSTLKARVKVSNAAKMVNRQLANIDSNSTISMLERMKEKVEEDEALAKAYGEIAAGNKSKIDEINETIGGSDTVNNELEELKKKLDNDEKI</sequence>
<organism evidence="3 4">
    <name type="scientific">Sphingobacterium thalpophilum</name>
    <dbReference type="NCBI Taxonomy" id="259"/>
    <lineage>
        <taxon>Bacteria</taxon>
        <taxon>Pseudomonadati</taxon>
        <taxon>Bacteroidota</taxon>
        <taxon>Sphingobacteriia</taxon>
        <taxon>Sphingobacteriales</taxon>
        <taxon>Sphingobacteriaceae</taxon>
        <taxon>Sphingobacterium</taxon>
    </lineage>
</organism>